<accession>A0A4P7B4I9</accession>
<evidence type="ECO:0000256" key="3">
    <source>
        <dbReference type="ARBA" id="ARBA00022448"/>
    </source>
</evidence>
<feature type="transmembrane region" description="Helical" evidence="8">
    <location>
        <begin position="62"/>
        <end position="82"/>
    </location>
</feature>
<evidence type="ECO:0000256" key="2">
    <source>
        <dbReference type="ARBA" id="ARBA00010145"/>
    </source>
</evidence>
<feature type="transmembrane region" description="Helical" evidence="8">
    <location>
        <begin position="250"/>
        <end position="267"/>
    </location>
</feature>
<dbReference type="GO" id="GO:0055085">
    <property type="term" value="P:transmembrane transport"/>
    <property type="evidence" value="ECO:0007669"/>
    <property type="project" value="InterPro"/>
</dbReference>
<feature type="transmembrane region" description="Helical" evidence="8">
    <location>
        <begin position="94"/>
        <end position="117"/>
    </location>
</feature>
<keyword evidence="6 8" id="KW-1133">Transmembrane helix</keyword>
<feature type="transmembrane region" description="Helical" evidence="8">
    <location>
        <begin position="123"/>
        <end position="144"/>
    </location>
</feature>
<dbReference type="AlphaFoldDB" id="A0A4P7B4I9"/>
<feature type="transmembrane region" description="Helical" evidence="8">
    <location>
        <begin position="217"/>
        <end position="244"/>
    </location>
</feature>
<comment type="subcellular location">
    <subcellularLocation>
        <location evidence="1">Cell membrane</location>
        <topology evidence="1">Multi-pass membrane protein</topology>
    </subcellularLocation>
</comment>
<dbReference type="Pfam" id="PF03547">
    <property type="entry name" value="Mem_trans"/>
    <property type="match status" value="1"/>
</dbReference>
<feature type="transmembrane region" description="Helical" evidence="8">
    <location>
        <begin position="188"/>
        <end position="210"/>
    </location>
</feature>
<dbReference type="Proteomes" id="UP000294395">
    <property type="component" value="Chromosome"/>
</dbReference>
<name>A0A4P7B4I9_ACIHA</name>
<sequence>MNSIILALFPLVALIASGYLFKKYHFLSQDFWAGAEKLNYYILFPALLFNILSTTKVDFQSLSTAIFAMFAIVLLVTAFMYVLRMFWNIQPARFGVHVQSLVRFNTYIGLALVASLFQKEGMAILVILLALCIPLVNVISVLALTSKEQMAVKPVLIALLKNPLIVSCIVGGVVNVLNIPIWDGLSGLIKLFSASSLPLGLLCVGAALQFMQMKKDIVVLVADTFARLLAVPALAFAVCTWLGLPSLQTQILVVFFALPTASAAYILTKVLGGDSQLMAAVISFQTLCAAVTLPIVIWWVS</sequence>
<dbReference type="PANTHER" id="PTHR36838">
    <property type="entry name" value="AUXIN EFFLUX CARRIER FAMILY PROTEIN"/>
    <property type="match status" value="1"/>
</dbReference>
<feature type="transmembrane region" description="Helical" evidence="8">
    <location>
        <begin position="279"/>
        <end position="300"/>
    </location>
</feature>
<comment type="similarity">
    <text evidence="2">Belongs to the auxin efflux carrier (TC 2.A.69) family.</text>
</comment>
<keyword evidence="3" id="KW-0813">Transport</keyword>
<dbReference type="RefSeq" id="WP_134251626.1">
    <property type="nucleotide sequence ID" value="NZ_CP038009.1"/>
</dbReference>
<proteinExistence type="inferred from homology"/>
<dbReference type="EMBL" id="CP038009">
    <property type="protein sequence ID" value="QBQ15446.1"/>
    <property type="molecule type" value="Genomic_DNA"/>
</dbReference>
<dbReference type="Gene3D" id="1.20.1530.20">
    <property type="match status" value="1"/>
</dbReference>
<feature type="transmembrane region" description="Helical" evidence="8">
    <location>
        <begin position="164"/>
        <end position="182"/>
    </location>
</feature>
<dbReference type="InterPro" id="IPR038770">
    <property type="entry name" value="Na+/solute_symporter_sf"/>
</dbReference>
<dbReference type="GO" id="GO:0005886">
    <property type="term" value="C:plasma membrane"/>
    <property type="evidence" value="ECO:0007669"/>
    <property type="project" value="UniProtKB-SubCell"/>
</dbReference>
<evidence type="ECO:0000313" key="9">
    <source>
        <dbReference type="EMBL" id="QBQ15446.1"/>
    </source>
</evidence>
<evidence type="ECO:0000256" key="7">
    <source>
        <dbReference type="ARBA" id="ARBA00023136"/>
    </source>
</evidence>
<protein>
    <submittedName>
        <fullName evidence="9">AEC family transporter</fullName>
    </submittedName>
</protein>
<organism evidence="9 10">
    <name type="scientific">Acinetobacter haemolyticus</name>
    <dbReference type="NCBI Taxonomy" id="29430"/>
    <lineage>
        <taxon>Bacteria</taxon>
        <taxon>Pseudomonadati</taxon>
        <taxon>Pseudomonadota</taxon>
        <taxon>Gammaproteobacteria</taxon>
        <taxon>Moraxellales</taxon>
        <taxon>Moraxellaceae</taxon>
        <taxon>Acinetobacter</taxon>
    </lineage>
</organism>
<keyword evidence="4" id="KW-1003">Cell membrane</keyword>
<evidence type="ECO:0000256" key="4">
    <source>
        <dbReference type="ARBA" id="ARBA00022475"/>
    </source>
</evidence>
<gene>
    <name evidence="9" type="ORF">AHTJR_03775</name>
</gene>
<evidence type="ECO:0000256" key="1">
    <source>
        <dbReference type="ARBA" id="ARBA00004651"/>
    </source>
</evidence>
<dbReference type="InterPro" id="IPR004776">
    <property type="entry name" value="Mem_transp_PIN-like"/>
</dbReference>
<reference evidence="9 10" key="1">
    <citation type="submission" date="2019-03" db="EMBL/GenBank/DDBJ databases">
        <title>Complete genome sequence of two outbreak-associated Acinetobacter haemolyticus strains.</title>
        <authorList>
            <person name="Bai L."/>
            <person name="Zhang S.-C."/>
            <person name="Deng Y."/>
            <person name="Song C.-C."/>
            <person name="Kang G.-B."/>
            <person name="Dong Y."/>
            <person name="Wang Y."/>
            <person name="Gao F."/>
            <person name="Huang H."/>
        </authorList>
    </citation>
    <scope>NUCLEOTIDE SEQUENCE [LARGE SCALE GENOMIC DNA]</scope>
    <source>
        <strain evidence="9 10">TJR01</strain>
    </source>
</reference>
<evidence type="ECO:0000256" key="8">
    <source>
        <dbReference type="SAM" id="Phobius"/>
    </source>
</evidence>
<dbReference type="PANTHER" id="PTHR36838:SF4">
    <property type="entry name" value="AUXIN EFFLUX CARRIER FAMILY PROTEIN"/>
    <property type="match status" value="1"/>
</dbReference>
<evidence type="ECO:0000256" key="6">
    <source>
        <dbReference type="ARBA" id="ARBA00022989"/>
    </source>
</evidence>
<keyword evidence="7 8" id="KW-0472">Membrane</keyword>
<keyword evidence="5 8" id="KW-0812">Transmembrane</keyword>
<evidence type="ECO:0000256" key="5">
    <source>
        <dbReference type="ARBA" id="ARBA00022692"/>
    </source>
</evidence>
<evidence type="ECO:0000313" key="10">
    <source>
        <dbReference type="Proteomes" id="UP000294395"/>
    </source>
</evidence>